<dbReference type="HOGENOM" id="CLU_1486826_0_0_6"/>
<proteinExistence type="predicted"/>
<evidence type="ECO:0000313" key="2">
    <source>
        <dbReference type="Proteomes" id="UP000008216"/>
    </source>
</evidence>
<protein>
    <submittedName>
        <fullName evidence="1">Uncharacterized protein</fullName>
    </submittedName>
</protein>
<organism evidence="1 2">
    <name type="scientific">Escherichia coli O1:K1 / APEC</name>
    <dbReference type="NCBI Taxonomy" id="405955"/>
    <lineage>
        <taxon>Bacteria</taxon>
        <taxon>Pseudomonadati</taxon>
        <taxon>Pseudomonadota</taxon>
        <taxon>Gammaproteobacteria</taxon>
        <taxon>Enterobacterales</taxon>
        <taxon>Enterobacteriaceae</taxon>
        <taxon>Escherichia</taxon>
    </lineage>
</organism>
<dbReference type="AntiFam" id="ANF00191">
    <property type="entry name" value="Shadow ORF (opposite rplU)"/>
</dbReference>
<keyword evidence="2" id="KW-1185">Reference proteome</keyword>
<dbReference type="AlphaFoldDB" id="A0A0H2Z3B3"/>
<gene>
    <name evidence="1" type="ORF">APECO1_3248</name>
</gene>
<dbReference type="Proteomes" id="UP000008216">
    <property type="component" value="Chromosome"/>
</dbReference>
<reference evidence="1 2" key="1">
    <citation type="journal article" date="2007" name="J. Bacteriol.">
        <title>The genome sequence of avian pathogenic Escherichia coli strain O1:K1:H7 shares strong similarities with human extraintestinal pathogenic E. coli genomes.</title>
        <authorList>
            <person name="Johnson T.J."/>
            <person name="Kariyawasam S."/>
            <person name="Wannemuehler Y."/>
            <person name="Mangiamele P."/>
            <person name="Johnson S.J."/>
            <person name="Doetkott C."/>
            <person name="Skyberg J.A."/>
            <person name="Lynne A.M."/>
            <person name="Johnson J.R."/>
            <person name="Nolan L.K."/>
        </authorList>
    </citation>
    <scope>NUCLEOTIDE SEQUENCE [LARGE SCALE GENOMIC DNA]</scope>
    <source>
        <strain evidence="1">APEC O1</strain>
    </source>
</reference>
<dbReference type="EMBL" id="CP000468">
    <property type="protein sequence ID" value="ABJ02678.1"/>
    <property type="molecule type" value="Genomic_DNA"/>
</dbReference>
<sequence length="189" mass="21813">MWSRQPFYVPFEISPQVLGADASNFHISEPLTMALLLTIVFTTTKLNDFNFFATTVSNNFSFDYAAINERNADFDFFTVCDHQHFSELNSFASCDVQLFQANGLTFAYSVLFTTTLENRVHIKLRFRAHLFNDSECAINIHNRARILRKTHAFDKCYSQYTKKKNTTCTVTFICAIFSVQSPYIPNHKP</sequence>
<evidence type="ECO:0000313" key="1">
    <source>
        <dbReference type="EMBL" id="ABJ02678.1"/>
    </source>
</evidence>
<dbReference type="KEGG" id="ecv:APECO1_3248"/>
<name>A0A0H2Z3B3_ECOK1</name>
<accession>A0A0H2Z3B3</accession>